<dbReference type="GO" id="GO:0033554">
    <property type="term" value="P:cellular response to stress"/>
    <property type="evidence" value="ECO:0007669"/>
    <property type="project" value="UniProtKB-ARBA"/>
</dbReference>
<evidence type="ECO:0000256" key="3">
    <source>
        <dbReference type="ARBA" id="ARBA00022703"/>
    </source>
</evidence>
<keyword evidence="2 7" id="KW-0963">Cytoplasm</keyword>
<name>A0AA35KZ85_9SAUR</name>
<evidence type="ECO:0000256" key="1">
    <source>
        <dbReference type="ARBA" id="ARBA00015802"/>
    </source>
</evidence>
<comment type="function">
    <text evidence="7">Induces caspases and apoptosis. Counters the protective effect of BCL2.</text>
</comment>
<dbReference type="PIRSF" id="PIRSF038018">
    <property type="entry name" value="BID"/>
    <property type="match status" value="1"/>
</dbReference>
<comment type="subcellular location">
    <subcellularLocation>
        <location evidence="7">Cytoplasm</location>
    </subcellularLocation>
    <subcellularLocation>
        <location evidence="7">Mitochondrion outer membrane</location>
    </subcellularLocation>
</comment>
<gene>
    <name evidence="8" type="ORF">PODLI_1B043114</name>
</gene>
<keyword evidence="9" id="KW-1185">Reference proteome</keyword>
<dbReference type="PANTHER" id="PTHR35447:SF1">
    <property type="entry name" value="BH3-INTERACTING DOMAIN DEATH AGONIST"/>
    <property type="match status" value="1"/>
</dbReference>
<dbReference type="Gene3D" id="1.10.437.10">
    <property type="entry name" value="Blc2-like"/>
    <property type="match status" value="1"/>
</dbReference>
<dbReference type="InterPro" id="IPR010479">
    <property type="entry name" value="BID"/>
</dbReference>
<evidence type="ECO:0000256" key="6">
    <source>
        <dbReference type="ARBA" id="ARBA00023136"/>
    </source>
</evidence>
<keyword evidence="5" id="KW-0496">Mitochondrion</keyword>
<reference evidence="8" key="1">
    <citation type="submission" date="2022-12" db="EMBL/GenBank/DDBJ databases">
        <authorList>
            <person name="Alioto T."/>
            <person name="Alioto T."/>
            <person name="Gomez Garrido J."/>
        </authorList>
    </citation>
    <scope>NUCLEOTIDE SEQUENCE</scope>
</reference>
<dbReference type="SUPFAM" id="SSF56854">
    <property type="entry name" value="Bcl-2 inhibitors of programmed cell death"/>
    <property type="match status" value="1"/>
</dbReference>
<protein>
    <recommendedName>
        <fullName evidence="1 7">BH3-interacting domain death agonist</fullName>
    </recommendedName>
</protein>
<dbReference type="Pfam" id="PF06393">
    <property type="entry name" value="BID"/>
    <property type="match status" value="1"/>
</dbReference>
<organism evidence="8 9">
    <name type="scientific">Podarcis lilfordi</name>
    <name type="common">Lilford's wall lizard</name>
    <dbReference type="NCBI Taxonomy" id="74358"/>
    <lineage>
        <taxon>Eukaryota</taxon>
        <taxon>Metazoa</taxon>
        <taxon>Chordata</taxon>
        <taxon>Craniata</taxon>
        <taxon>Vertebrata</taxon>
        <taxon>Euteleostomi</taxon>
        <taxon>Lepidosauria</taxon>
        <taxon>Squamata</taxon>
        <taxon>Bifurcata</taxon>
        <taxon>Unidentata</taxon>
        <taxon>Episquamata</taxon>
        <taxon>Laterata</taxon>
        <taxon>Lacertibaenia</taxon>
        <taxon>Lacertidae</taxon>
        <taxon>Podarcis</taxon>
    </lineage>
</organism>
<proteinExistence type="predicted"/>
<dbReference type="InterPro" id="IPR036834">
    <property type="entry name" value="Bcl-2-like_sf"/>
</dbReference>
<comment type="subunit">
    <text evidence="7">Forms heterodimers either with the pro-apoptotic protein BAX or the anti-apoptotic protein BCL2.</text>
</comment>
<dbReference type="GO" id="GO:2001244">
    <property type="term" value="P:positive regulation of intrinsic apoptotic signaling pathway"/>
    <property type="evidence" value="ECO:0007669"/>
    <property type="project" value="UniProtKB-UniRule"/>
</dbReference>
<evidence type="ECO:0000313" key="9">
    <source>
        <dbReference type="Proteomes" id="UP001178461"/>
    </source>
</evidence>
<keyword evidence="6 7" id="KW-0472">Membrane</keyword>
<dbReference type="GO" id="GO:0001836">
    <property type="term" value="P:release of cytochrome c from mitochondria"/>
    <property type="evidence" value="ECO:0007669"/>
    <property type="project" value="UniProtKB-ARBA"/>
</dbReference>
<evidence type="ECO:0000256" key="2">
    <source>
        <dbReference type="ARBA" id="ARBA00022490"/>
    </source>
</evidence>
<dbReference type="GO" id="GO:0005741">
    <property type="term" value="C:mitochondrial outer membrane"/>
    <property type="evidence" value="ECO:0007669"/>
    <property type="project" value="UniProtKB-SubCell"/>
</dbReference>
<keyword evidence="3 7" id="KW-0053">Apoptosis</keyword>
<evidence type="ECO:0000256" key="5">
    <source>
        <dbReference type="ARBA" id="ARBA00023128"/>
    </source>
</evidence>
<dbReference type="GO" id="GO:2001238">
    <property type="term" value="P:positive regulation of extrinsic apoptotic signaling pathway"/>
    <property type="evidence" value="ECO:0007669"/>
    <property type="project" value="UniProtKB-UniRule"/>
</dbReference>
<dbReference type="GO" id="GO:0035556">
    <property type="term" value="P:intracellular signal transduction"/>
    <property type="evidence" value="ECO:0007669"/>
    <property type="project" value="UniProtKB-ARBA"/>
</dbReference>
<dbReference type="Proteomes" id="UP001178461">
    <property type="component" value="Chromosome 10"/>
</dbReference>
<dbReference type="EMBL" id="OX395135">
    <property type="protein sequence ID" value="CAI5786376.1"/>
    <property type="molecule type" value="Genomic_DNA"/>
</dbReference>
<dbReference type="PANTHER" id="PTHR35447">
    <property type="entry name" value="BH3-INTERACTING DOMAIN DEATH AGONIST"/>
    <property type="match status" value="1"/>
</dbReference>
<keyword evidence="4 7" id="KW-1000">Mitochondrion outer membrane</keyword>
<dbReference type="GO" id="GO:0005829">
    <property type="term" value="C:cytosol"/>
    <property type="evidence" value="ECO:0007669"/>
    <property type="project" value="UniProtKB-UniRule"/>
</dbReference>
<comment type="domain">
    <text evidence="7">Intact BH3 motif is required by BIK, BID, BAK, BAD and BAX for their pro-apoptotic activity and for their interaction with anti-apoptotic members of the Bcl-2 family.</text>
</comment>
<dbReference type="GO" id="GO:0090200">
    <property type="term" value="P:positive regulation of release of cytochrome c from mitochondria"/>
    <property type="evidence" value="ECO:0007669"/>
    <property type="project" value="UniProtKB-ARBA"/>
</dbReference>
<sequence>MDQGDYNSPFQEAQLTKILLYSFLEKSSDCAFASELCALKNQLVSEQDDDEELQTDGNRFGQPEDIIYPNSDDEEIFRIIGAQLAEIGDQLAAEIDPSLVQNLVRLFIAKNMSKEAITNHLSQVVKEVVRRMPLEMEQERAMLVVAMVLAKKVANTVPSLLQQVFSTTVNYINQNLRDYVNNLEPER</sequence>
<evidence type="ECO:0000256" key="7">
    <source>
        <dbReference type="PIRNR" id="PIRNR038018"/>
    </source>
</evidence>
<evidence type="ECO:0000313" key="8">
    <source>
        <dbReference type="EMBL" id="CAI5786376.1"/>
    </source>
</evidence>
<evidence type="ECO:0000256" key="4">
    <source>
        <dbReference type="ARBA" id="ARBA00022787"/>
    </source>
</evidence>
<accession>A0AA35KZ85</accession>
<dbReference type="FunFam" id="1.10.437.10:FF:000010">
    <property type="entry name" value="BH3-interacting domain death agonist"/>
    <property type="match status" value="1"/>
</dbReference>
<dbReference type="AlphaFoldDB" id="A0AA35KZ85"/>